<gene>
    <name evidence="4" type="ORF">SAMN05660964_00102</name>
</gene>
<evidence type="ECO:0000259" key="3">
    <source>
        <dbReference type="Pfam" id="PF25917"/>
    </source>
</evidence>
<evidence type="ECO:0000256" key="1">
    <source>
        <dbReference type="ARBA" id="ARBA00009477"/>
    </source>
</evidence>
<name>A0A1H3VIF5_9GAMM</name>
<dbReference type="AlphaFoldDB" id="A0A1H3VIF5"/>
<dbReference type="Gene3D" id="1.10.287.470">
    <property type="entry name" value="Helix hairpin bin"/>
    <property type="match status" value="1"/>
</dbReference>
<reference evidence="4 5" key="1">
    <citation type="submission" date="2016-10" db="EMBL/GenBank/DDBJ databases">
        <authorList>
            <person name="de Groot N.N."/>
        </authorList>
    </citation>
    <scope>NUCLEOTIDE SEQUENCE [LARGE SCALE GENOMIC DNA]</scope>
    <source>
        <strain evidence="4 5">DSM 21228</strain>
    </source>
</reference>
<dbReference type="NCBIfam" id="TIGR01730">
    <property type="entry name" value="RND_mfp"/>
    <property type="match status" value="1"/>
</dbReference>
<evidence type="ECO:0000313" key="5">
    <source>
        <dbReference type="Proteomes" id="UP000199397"/>
    </source>
</evidence>
<keyword evidence="5" id="KW-1185">Reference proteome</keyword>
<evidence type="ECO:0000256" key="2">
    <source>
        <dbReference type="SAM" id="SignalP"/>
    </source>
</evidence>
<dbReference type="STRING" id="525918.SAMN05660964_00102"/>
<sequence>MLRQSLLLPLLPTIVTLSLAGFSMADTPADSLTVTVRPLGEVLQASERSVTATLISLNDSTLSAEISAKVTQLRADTGDTVQAGQILAELDCRDHLFALSQAKAGVDAANARYQLANTQLQRNQRLRNTGVVPAEVLDKAAADAEAAKAEVAVAKSQTDTAQLAVSRCTIKAPFAGQITRRNVQVGQQATPGTPAFQLLQDKALEVSASLSVDEVQDQTQGAELRFVADGVSIPLERRAVVGQIAGNTRTQEVRFTLKGKHSLPVGRSGRVVWQGKLQALPASWVVRREGGLGVMLEVDGMAKFHPLPDAKEGQPVLIDLPTSVRLIDQNRLRARDGQAVTVEKP</sequence>
<dbReference type="Pfam" id="PF25917">
    <property type="entry name" value="BSH_RND"/>
    <property type="match status" value="1"/>
</dbReference>
<dbReference type="PANTHER" id="PTHR30469:SF15">
    <property type="entry name" value="HLYD FAMILY OF SECRETION PROTEINS"/>
    <property type="match status" value="1"/>
</dbReference>
<proteinExistence type="inferred from homology"/>
<dbReference type="PANTHER" id="PTHR30469">
    <property type="entry name" value="MULTIDRUG RESISTANCE PROTEIN MDTA"/>
    <property type="match status" value="1"/>
</dbReference>
<comment type="similarity">
    <text evidence="1">Belongs to the membrane fusion protein (MFP) (TC 8.A.1) family.</text>
</comment>
<dbReference type="OrthoDB" id="9806939at2"/>
<accession>A0A1H3VIF5</accession>
<dbReference type="EMBL" id="FNQP01000001">
    <property type="protein sequence ID" value="SDZ74550.1"/>
    <property type="molecule type" value="Genomic_DNA"/>
</dbReference>
<dbReference type="GO" id="GO:1990281">
    <property type="term" value="C:efflux pump complex"/>
    <property type="evidence" value="ECO:0007669"/>
    <property type="project" value="TreeGrafter"/>
</dbReference>
<organism evidence="4 5">
    <name type="scientific">Thiothrix caldifontis</name>
    <dbReference type="NCBI Taxonomy" id="525918"/>
    <lineage>
        <taxon>Bacteria</taxon>
        <taxon>Pseudomonadati</taxon>
        <taxon>Pseudomonadota</taxon>
        <taxon>Gammaproteobacteria</taxon>
        <taxon>Thiotrichales</taxon>
        <taxon>Thiotrichaceae</taxon>
        <taxon>Thiothrix</taxon>
    </lineage>
</organism>
<dbReference type="Gene3D" id="2.40.30.170">
    <property type="match status" value="1"/>
</dbReference>
<dbReference type="InterPro" id="IPR006143">
    <property type="entry name" value="RND_pump_MFP"/>
</dbReference>
<evidence type="ECO:0000313" key="4">
    <source>
        <dbReference type="EMBL" id="SDZ74550.1"/>
    </source>
</evidence>
<dbReference type="GO" id="GO:0015562">
    <property type="term" value="F:efflux transmembrane transporter activity"/>
    <property type="evidence" value="ECO:0007669"/>
    <property type="project" value="TreeGrafter"/>
</dbReference>
<protein>
    <submittedName>
        <fullName evidence="4">RND family efflux transporter, MFP subunit</fullName>
    </submittedName>
</protein>
<feature type="domain" description="Multidrug resistance protein MdtA-like barrel-sandwich hybrid" evidence="3">
    <location>
        <begin position="61"/>
        <end position="198"/>
    </location>
</feature>
<dbReference type="Gene3D" id="2.40.50.100">
    <property type="match status" value="1"/>
</dbReference>
<dbReference type="Proteomes" id="UP000199397">
    <property type="component" value="Unassembled WGS sequence"/>
</dbReference>
<feature type="signal peptide" evidence="2">
    <location>
        <begin position="1"/>
        <end position="25"/>
    </location>
</feature>
<keyword evidence="2" id="KW-0732">Signal</keyword>
<dbReference type="InterPro" id="IPR058625">
    <property type="entry name" value="MdtA-like_BSH"/>
</dbReference>
<feature type="chain" id="PRO_5011639052" evidence="2">
    <location>
        <begin position="26"/>
        <end position="345"/>
    </location>
</feature>
<dbReference type="SUPFAM" id="SSF111369">
    <property type="entry name" value="HlyD-like secretion proteins"/>
    <property type="match status" value="1"/>
</dbReference>